<feature type="non-terminal residue" evidence="1">
    <location>
        <position position="1"/>
    </location>
</feature>
<protein>
    <submittedName>
        <fullName evidence="1">Uncharacterized protein</fullName>
    </submittedName>
</protein>
<sequence length="200" mass="23159">TTQEKYPFQSWCGTCSAGFEYNYAFRQGLCHDWLGETREALKHYYRASFGNLMAQEPEGFIRMVDIYDSAGKLDAFEALLDQVDDWLRSMYLRRAEMEGSKVDPQRVKEFAPTRLAREVLEIRRHGLRKEWDALLTLLDKQNSCTHLYESGAFHRTWKAVQAARLLARDPAATRPLLLDRLEHAEGYAVDWTIYALALCG</sequence>
<comment type="caution">
    <text evidence="1">The sequence shown here is derived from an EMBL/GenBank/DDBJ whole genome shotgun (WGS) entry which is preliminary data.</text>
</comment>
<proteinExistence type="predicted"/>
<dbReference type="AlphaFoldDB" id="X1JEK8"/>
<feature type="non-terminal residue" evidence="1">
    <location>
        <position position="200"/>
    </location>
</feature>
<dbReference type="EMBL" id="BARU01042909">
    <property type="protein sequence ID" value="GAH76774.1"/>
    <property type="molecule type" value="Genomic_DNA"/>
</dbReference>
<accession>X1JEK8</accession>
<gene>
    <name evidence="1" type="ORF">S03H2_65818</name>
</gene>
<reference evidence="1" key="1">
    <citation type="journal article" date="2014" name="Front. Microbiol.">
        <title>High frequency of phylogenetically diverse reductive dehalogenase-homologous genes in deep subseafloor sedimentary metagenomes.</title>
        <authorList>
            <person name="Kawai M."/>
            <person name="Futagami T."/>
            <person name="Toyoda A."/>
            <person name="Takaki Y."/>
            <person name="Nishi S."/>
            <person name="Hori S."/>
            <person name="Arai W."/>
            <person name="Tsubouchi T."/>
            <person name="Morono Y."/>
            <person name="Uchiyama I."/>
            <person name="Ito T."/>
            <person name="Fujiyama A."/>
            <person name="Inagaki F."/>
            <person name="Takami H."/>
        </authorList>
    </citation>
    <scope>NUCLEOTIDE SEQUENCE</scope>
    <source>
        <strain evidence="1">Expedition CK06-06</strain>
    </source>
</reference>
<evidence type="ECO:0000313" key="1">
    <source>
        <dbReference type="EMBL" id="GAH76774.1"/>
    </source>
</evidence>
<organism evidence="1">
    <name type="scientific">marine sediment metagenome</name>
    <dbReference type="NCBI Taxonomy" id="412755"/>
    <lineage>
        <taxon>unclassified sequences</taxon>
        <taxon>metagenomes</taxon>
        <taxon>ecological metagenomes</taxon>
    </lineage>
</organism>
<name>X1JEK8_9ZZZZ</name>